<organism evidence="1 2">
    <name type="scientific">Mesorhizobium australicum</name>
    <dbReference type="NCBI Taxonomy" id="536018"/>
    <lineage>
        <taxon>Bacteria</taxon>
        <taxon>Pseudomonadati</taxon>
        <taxon>Pseudomonadota</taxon>
        <taxon>Alphaproteobacteria</taxon>
        <taxon>Hyphomicrobiales</taxon>
        <taxon>Phyllobacteriaceae</taxon>
        <taxon>Mesorhizobium</taxon>
    </lineage>
</organism>
<dbReference type="Proteomes" id="UP001480082">
    <property type="component" value="Unassembled WGS sequence"/>
</dbReference>
<reference evidence="1 2" key="1">
    <citation type="journal article" date="2024" name="Proc. Natl. Acad. Sci. U.S.A.">
        <title>The evolutionary genomics of adaptation to stress in wild rhizobium bacteria.</title>
        <authorList>
            <person name="Kehlet-Delgado H."/>
            <person name="Montoya A.P."/>
            <person name="Jensen K.T."/>
            <person name="Wendlandt C.E."/>
            <person name="Dexheimer C."/>
            <person name="Roberts M."/>
            <person name="Torres Martinez L."/>
            <person name="Friesen M.L."/>
            <person name="Griffitts J.S."/>
            <person name="Porter S.S."/>
        </authorList>
    </citation>
    <scope>NUCLEOTIDE SEQUENCE [LARGE SCALE GENOMIC DNA]</scope>
    <source>
        <strain evidence="1 2">M0468</strain>
    </source>
</reference>
<proteinExistence type="predicted"/>
<gene>
    <name evidence="1" type="ORF">NKI81_32490</name>
</gene>
<protein>
    <submittedName>
        <fullName evidence="1">Uncharacterized protein</fullName>
    </submittedName>
</protein>
<name>A0ACC6T9D0_9HYPH</name>
<evidence type="ECO:0000313" key="2">
    <source>
        <dbReference type="Proteomes" id="UP001480082"/>
    </source>
</evidence>
<dbReference type="EMBL" id="JAMYRI010000042">
    <property type="protein sequence ID" value="MER9288537.1"/>
    <property type="molecule type" value="Genomic_DNA"/>
</dbReference>
<sequence length="125" mass="13132">MCETTKAQARPLLQSLTVELPSLAQYSGRLFIIAAGIYAFPDSVEADAHEEVAGLRIVKVRAGGDVAAVVGEVACDGCGEGPILILLDTTEFIYSRAQPGKLPPPRPSTPGAKRLGSLRANLARC</sequence>
<evidence type="ECO:0000313" key="1">
    <source>
        <dbReference type="EMBL" id="MER9288537.1"/>
    </source>
</evidence>
<keyword evidence="2" id="KW-1185">Reference proteome</keyword>
<comment type="caution">
    <text evidence="1">The sequence shown here is derived from an EMBL/GenBank/DDBJ whole genome shotgun (WGS) entry which is preliminary data.</text>
</comment>
<accession>A0ACC6T9D0</accession>